<proteinExistence type="predicted"/>
<reference evidence="1 2" key="1">
    <citation type="submission" date="2019-03" db="EMBL/GenBank/DDBJ databases">
        <title>Genomic Encyclopedia of Type Strains, Phase III (KMG-III): the genomes of soil and plant-associated and newly described type strains.</title>
        <authorList>
            <person name="Whitman W."/>
        </authorList>
    </citation>
    <scope>NUCLEOTIDE SEQUENCE [LARGE SCALE GENOMIC DNA]</scope>
    <source>
        <strain evidence="1 2">LMG 29544</strain>
    </source>
</reference>
<dbReference type="Proteomes" id="UP000295509">
    <property type="component" value="Unassembled WGS sequence"/>
</dbReference>
<sequence length="235" mass="26550">MRLPASPAPLQPMIEQLYPCPHCGGRPKIGRSQRVVARFGDAEYDYSEFGKDAGPPRLGDTLPRPLTAPQTEKLVSIFCTECSVTTDWEPVGDNEKAAMDRCAAIWNRRLDRPATTSETLQELIEKELGACDVQYVLNLLARNDGDWAERGPIFAQLAQRLVDATVVTIDSWPIDPVLHDAARYRKLMQLAKWVDIDGERHIQFPKIPTPREHSDMLFEDRIAAAIDGMPDRDRW</sequence>
<dbReference type="EMBL" id="SORE01000011">
    <property type="protein sequence ID" value="TDY48292.1"/>
    <property type="molecule type" value="Genomic_DNA"/>
</dbReference>
<name>A0A4R8LPQ9_9BURK</name>
<dbReference type="Pfam" id="PF14354">
    <property type="entry name" value="Lar_restr_allev"/>
    <property type="match status" value="1"/>
</dbReference>
<dbReference type="AlphaFoldDB" id="A0A4R8LPQ9"/>
<evidence type="ECO:0000313" key="2">
    <source>
        <dbReference type="Proteomes" id="UP000295509"/>
    </source>
</evidence>
<gene>
    <name evidence="1" type="ORF">BX592_111227</name>
</gene>
<accession>A0A4R8LPQ9</accession>
<comment type="caution">
    <text evidence="1">The sequence shown here is derived from an EMBL/GenBank/DDBJ whole genome shotgun (WGS) entry which is preliminary data.</text>
</comment>
<keyword evidence="2" id="KW-1185">Reference proteome</keyword>
<organism evidence="1 2">
    <name type="scientific">Paraburkholderia rhizosphaerae</name>
    <dbReference type="NCBI Taxonomy" id="480658"/>
    <lineage>
        <taxon>Bacteria</taxon>
        <taxon>Pseudomonadati</taxon>
        <taxon>Pseudomonadota</taxon>
        <taxon>Betaproteobacteria</taxon>
        <taxon>Burkholderiales</taxon>
        <taxon>Burkholderiaceae</taxon>
        <taxon>Paraburkholderia</taxon>
    </lineage>
</organism>
<evidence type="ECO:0000313" key="1">
    <source>
        <dbReference type="EMBL" id="TDY48292.1"/>
    </source>
</evidence>
<protein>
    <submittedName>
        <fullName evidence="1">Restriction alleviation protein Lar</fullName>
    </submittedName>
</protein>